<dbReference type="EMBL" id="SJPP01000003">
    <property type="protein sequence ID" value="TWU07372.1"/>
    <property type="molecule type" value="Genomic_DNA"/>
</dbReference>
<reference evidence="2 3" key="1">
    <citation type="submission" date="2019-02" db="EMBL/GenBank/DDBJ databases">
        <title>Deep-cultivation of Planctomycetes and their phenomic and genomic characterization uncovers novel biology.</title>
        <authorList>
            <person name="Wiegand S."/>
            <person name="Jogler M."/>
            <person name="Boedeker C."/>
            <person name="Pinto D."/>
            <person name="Vollmers J."/>
            <person name="Rivas-Marin E."/>
            <person name="Kohn T."/>
            <person name="Peeters S.H."/>
            <person name="Heuer A."/>
            <person name="Rast P."/>
            <person name="Oberbeckmann S."/>
            <person name="Bunk B."/>
            <person name="Jeske O."/>
            <person name="Meyerdierks A."/>
            <person name="Storesund J.E."/>
            <person name="Kallscheuer N."/>
            <person name="Luecker S."/>
            <person name="Lage O.M."/>
            <person name="Pohl T."/>
            <person name="Merkel B.J."/>
            <person name="Hornburger P."/>
            <person name="Mueller R.-W."/>
            <person name="Bruemmer F."/>
            <person name="Labrenz M."/>
            <person name="Spormann A.M."/>
            <person name="Op Den Camp H."/>
            <person name="Overmann J."/>
            <person name="Amann R."/>
            <person name="Jetten M.S.M."/>
            <person name="Mascher T."/>
            <person name="Medema M.H."/>
            <person name="Devos D.P."/>
            <person name="Kaster A.-K."/>
            <person name="Ovreas L."/>
            <person name="Rohde M."/>
            <person name="Galperin M.Y."/>
            <person name="Jogler C."/>
        </authorList>
    </citation>
    <scope>NUCLEOTIDE SEQUENCE [LARGE SCALE GENOMIC DNA]</scope>
    <source>
        <strain evidence="2 3">CA54</strain>
    </source>
</reference>
<comment type="caution">
    <text evidence="2">The sequence shown here is derived from an EMBL/GenBank/DDBJ whole genome shotgun (WGS) entry which is preliminary data.</text>
</comment>
<feature type="region of interest" description="Disordered" evidence="1">
    <location>
        <begin position="1"/>
        <end position="38"/>
    </location>
</feature>
<dbReference type="Proteomes" id="UP000320735">
    <property type="component" value="Unassembled WGS sequence"/>
</dbReference>
<organism evidence="2 3">
    <name type="scientific">Symmachiella macrocystis</name>
    <dbReference type="NCBI Taxonomy" id="2527985"/>
    <lineage>
        <taxon>Bacteria</taxon>
        <taxon>Pseudomonadati</taxon>
        <taxon>Planctomycetota</taxon>
        <taxon>Planctomycetia</taxon>
        <taxon>Planctomycetales</taxon>
        <taxon>Planctomycetaceae</taxon>
        <taxon>Symmachiella</taxon>
    </lineage>
</organism>
<accession>A0A5C6B717</accession>
<evidence type="ECO:0000313" key="3">
    <source>
        <dbReference type="Proteomes" id="UP000320735"/>
    </source>
</evidence>
<sequence length="64" mass="7286">MLKQTARAQSGAGDYCNITRARNTSPRRKSLDCRKPKPSWNVRQDSAILKKYETASRARAEYLA</sequence>
<evidence type="ECO:0000256" key="1">
    <source>
        <dbReference type="SAM" id="MobiDB-lite"/>
    </source>
</evidence>
<keyword evidence="3" id="KW-1185">Reference proteome</keyword>
<proteinExistence type="predicted"/>
<protein>
    <submittedName>
        <fullName evidence="2">Uncharacterized protein</fullName>
    </submittedName>
</protein>
<dbReference type="AlphaFoldDB" id="A0A5C6B717"/>
<evidence type="ECO:0000313" key="2">
    <source>
        <dbReference type="EMBL" id="TWU07372.1"/>
    </source>
</evidence>
<name>A0A5C6B717_9PLAN</name>
<gene>
    <name evidence="2" type="ORF">CA54_57780</name>
</gene>